<dbReference type="EMBL" id="UOYO01000010">
    <property type="protein sequence ID" value="VAY86394.1"/>
    <property type="molecule type" value="Genomic_DNA"/>
</dbReference>
<dbReference type="PANTHER" id="PTHR30487">
    <property type="entry name" value="TYPE 4 PREPILIN-LIKE PROTEINS LEADER PEPTIDE-PROCESSING ENZYME"/>
    <property type="match status" value="1"/>
</dbReference>
<dbReference type="InterPro" id="IPR010627">
    <property type="entry name" value="Prepilin_pept_A24_N"/>
</dbReference>
<feature type="domain" description="Prepilin peptidase A24 N-terminal" evidence="9">
    <location>
        <begin position="9"/>
        <end position="90"/>
    </location>
</feature>
<dbReference type="GO" id="GO:0006465">
    <property type="term" value="P:signal peptide processing"/>
    <property type="evidence" value="ECO:0007669"/>
    <property type="project" value="TreeGrafter"/>
</dbReference>
<feature type="transmembrane region" description="Helical" evidence="7">
    <location>
        <begin position="216"/>
        <end position="234"/>
    </location>
</feature>
<dbReference type="EC" id="3.4.23.43" evidence="10"/>
<dbReference type="InterPro" id="IPR050882">
    <property type="entry name" value="Prepilin_peptidase/N-MTase"/>
</dbReference>
<evidence type="ECO:0000256" key="1">
    <source>
        <dbReference type="ARBA" id="ARBA00004651"/>
    </source>
</evidence>
<dbReference type="GO" id="GO:0032259">
    <property type="term" value="P:methylation"/>
    <property type="evidence" value="ECO:0007669"/>
    <property type="project" value="UniProtKB-KW"/>
</dbReference>
<evidence type="ECO:0000256" key="6">
    <source>
        <dbReference type="ARBA" id="ARBA00023136"/>
    </source>
</evidence>
<evidence type="ECO:0000259" key="9">
    <source>
        <dbReference type="Pfam" id="PF06750"/>
    </source>
</evidence>
<dbReference type="Pfam" id="PF06750">
    <property type="entry name" value="A24_N_bact"/>
    <property type="match status" value="1"/>
</dbReference>
<evidence type="ECO:0000313" key="10">
    <source>
        <dbReference type="EMBL" id="VAY86394.1"/>
    </source>
</evidence>
<name>A0A3B1E5C6_9ZZZZ</name>
<evidence type="ECO:0000256" key="3">
    <source>
        <dbReference type="ARBA" id="ARBA00022475"/>
    </source>
</evidence>
<protein>
    <submittedName>
        <fullName evidence="10">Leader peptidase (Prepilin peptidase) / N-methyltransferase</fullName>
        <ecNumber evidence="10">3.4.23.43</ecNumber>
    </submittedName>
</protein>
<dbReference type="GO" id="GO:0008168">
    <property type="term" value="F:methyltransferase activity"/>
    <property type="evidence" value="ECO:0007669"/>
    <property type="project" value="UniProtKB-KW"/>
</dbReference>
<keyword evidence="3" id="KW-1003">Cell membrane</keyword>
<reference evidence="10" key="1">
    <citation type="submission" date="2018-10" db="EMBL/GenBank/DDBJ databases">
        <authorList>
            <person name="Aoki K."/>
        </authorList>
    </citation>
    <scope>NUCLEOTIDE SEQUENCE</scope>
</reference>
<feature type="transmembrane region" description="Helical" evidence="7">
    <location>
        <begin position="95"/>
        <end position="113"/>
    </location>
</feature>
<evidence type="ECO:0000256" key="4">
    <source>
        <dbReference type="ARBA" id="ARBA00022692"/>
    </source>
</evidence>
<keyword evidence="4 7" id="KW-0812">Transmembrane</keyword>
<sequence length="247" mass="28205">MEFIFIFTLGACIGSFCNVLIYRTPKNIEIVNSRSRCTKCNTQLFWWHNIPIISFIFLRAKCYFCKKSIPFSYPIIEILTATIWIILMYKMGLTLEFLLMSIIFSLLLTLTAIDIHQKAVPDSINISALTLTFLYGMFSYDFINHITNMLVVLAIFYLIRLYMSYFLKQEAMGEGDIIIGAIMGGIIGIKLSLLGIFLASILALPFSIYSRIKGELELAFIPFLASAIFIIFIFNDISKDIMTYVTS</sequence>
<dbReference type="InterPro" id="IPR000045">
    <property type="entry name" value="Prepilin_IV_endopep_pep"/>
</dbReference>
<feature type="transmembrane region" description="Helical" evidence="7">
    <location>
        <begin position="71"/>
        <end position="89"/>
    </location>
</feature>
<feature type="transmembrane region" description="Helical" evidence="7">
    <location>
        <begin position="149"/>
        <end position="167"/>
    </location>
</feature>
<feature type="transmembrane region" description="Helical" evidence="7">
    <location>
        <begin position="44"/>
        <end position="64"/>
    </location>
</feature>
<accession>A0A3B1E5C6</accession>
<comment type="subcellular location">
    <subcellularLocation>
        <location evidence="1">Cell membrane</location>
        <topology evidence="1">Multi-pass membrane protein</topology>
    </subcellularLocation>
</comment>
<feature type="domain" description="Prepilin type IV endopeptidase peptidase" evidence="8">
    <location>
        <begin position="102"/>
        <end position="208"/>
    </location>
</feature>
<evidence type="ECO:0000256" key="2">
    <source>
        <dbReference type="ARBA" id="ARBA00005801"/>
    </source>
</evidence>
<keyword evidence="5 7" id="KW-1133">Transmembrane helix</keyword>
<feature type="transmembrane region" description="Helical" evidence="7">
    <location>
        <begin position="179"/>
        <end position="204"/>
    </location>
</feature>
<organism evidence="10">
    <name type="scientific">hydrothermal vent metagenome</name>
    <dbReference type="NCBI Taxonomy" id="652676"/>
    <lineage>
        <taxon>unclassified sequences</taxon>
        <taxon>metagenomes</taxon>
        <taxon>ecological metagenomes</taxon>
    </lineage>
</organism>
<keyword evidence="6 7" id="KW-0472">Membrane</keyword>
<comment type="similarity">
    <text evidence="2">Belongs to the peptidase A24 family.</text>
</comment>
<dbReference type="GO" id="GO:0004190">
    <property type="term" value="F:aspartic-type endopeptidase activity"/>
    <property type="evidence" value="ECO:0007669"/>
    <property type="project" value="UniProtKB-EC"/>
</dbReference>
<dbReference type="GO" id="GO:0005886">
    <property type="term" value="C:plasma membrane"/>
    <property type="evidence" value="ECO:0007669"/>
    <property type="project" value="UniProtKB-SubCell"/>
</dbReference>
<evidence type="ECO:0000256" key="7">
    <source>
        <dbReference type="SAM" id="Phobius"/>
    </source>
</evidence>
<keyword evidence="10" id="KW-0808">Transferase</keyword>
<keyword evidence="10" id="KW-0489">Methyltransferase</keyword>
<gene>
    <name evidence="10" type="ORF">MNB_ARC-1_312</name>
</gene>
<dbReference type="Gene3D" id="1.20.120.1220">
    <property type="match status" value="1"/>
</dbReference>
<proteinExistence type="inferred from homology"/>
<keyword evidence="10" id="KW-0378">Hydrolase</keyword>
<evidence type="ECO:0000256" key="5">
    <source>
        <dbReference type="ARBA" id="ARBA00022989"/>
    </source>
</evidence>
<evidence type="ECO:0000259" key="8">
    <source>
        <dbReference type="Pfam" id="PF01478"/>
    </source>
</evidence>
<dbReference type="PANTHER" id="PTHR30487:SF0">
    <property type="entry name" value="PREPILIN LEADER PEPTIDASE_N-METHYLTRANSFERASE-RELATED"/>
    <property type="match status" value="1"/>
</dbReference>
<dbReference type="Pfam" id="PF01478">
    <property type="entry name" value="Peptidase_A24"/>
    <property type="match status" value="1"/>
</dbReference>
<dbReference type="AlphaFoldDB" id="A0A3B1E5C6"/>